<dbReference type="CDD" id="cd03590">
    <property type="entry name" value="CLECT_DC-SIGN_like"/>
    <property type="match status" value="1"/>
</dbReference>
<evidence type="ECO:0000313" key="10">
    <source>
        <dbReference type="EMBL" id="CAF97168.1"/>
    </source>
</evidence>
<reference evidence="10" key="1">
    <citation type="journal article" date="2004" name="Nature">
        <title>Genome duplication in the teleost fish Tetraodon nigroviridis reveals the early vertebrate proto-karyotype.</title>
        <authorList>
            <person name="Jaillon O."/>
            <person name="Aury J.-M."/>
            <person name="Brunet F."/>
            <person name="Petit J.-L."/>
            <person name="Stange-Thomann N."/>
            <person name="Mauceli E."/>
            <person name="Bouneau L."/>
            <person name="Fischer C."/>
            <person name="Ozouf-Costaz C."/>
            <person name="Bernot A."/>
            <person name="Nicaud S."/>
            <person name="Jaffe D."/>
            <person name="Fisher S."/>
            <person name="Lutfalla G."/>
            <person name="Dossat C."/>
            <person name="Segurens B."/>
            <person name="Dasilva C."/>
            <person name="Salanoubat M."/>
            <person name="Levy M."/>
            <person name="Boudet N."/>
            <person name="Castellano S."/>
            <person name="Anthouard V."/>
            <person name="Jubin C."/>
            <person name="Castelli V."/>
            <person name="Katinka M."/>
            <person name="Vacherie B."/>
            <person name="Biemont C."/>
            <person name="Skalli Z."/>
            <person name="Cattolico L."/>
            <person name="Poulain J."/>
            <person name="De Berardinis V."/>
            <person name="Cruaud C."/>
            <person name="Duprat S."/>
            <person name="Brottier P."/>
            <person name="Coutanceau J.-P."/>
            <person name="Gouzy J."/>
            <person name="Parra G."/>
            <person name="Lardier G."/>
            <person name="Chapple C."/>
            <person name="McKernan K.J."/>
            <person name="McEwan P."/>
            <person name="Bosak S."/>
            <person name="Kellis M."/>
            <person name="Volff J.-N."/>
            <person name="Guigo R."/>
            <person name="Zody M.C."/>
            <person name="Mesirov J."/>
            <person name="Lindblad-Toh K."/>
            <person name="Birren B."/>
            <person name="Nusbaum C."/>
            <person name="Kahn D."/>
            <person name="Robinson-Rechavi M."/>
            <person name="Laudet V."/>
            <person name="Schachter V."/>
            <person name="Quetier F."/>
            <person name="Saurin W."/>
            <person name="Scarpelli C."/>
            <person name="Wincker P."/>
            <person name="Lander E.S."/>
            <person name="Weissenbach J."/>
            <person name="Roest Crollius H."/>
        </authorList>
    </citation>
    <scope>NUCLEOTIDE SEQUENCE [LARGE SCALE GENOMIC DNA]</scope>
</reference>
<dbReference type="SMART" id="SM00231">
    <property type="entry name" value="FA58C"/>
    <property type="match status" value="1"/>
</dbReference>
<dbReference type="InterPro" id="IPR036609">
    <property type="entry name" value="LCCL_sf"/>
</dbReference>
<dbReference type="SMART" id="SM00603">
    <property type="entry name" value="LCCL"/>
    <property type="match status" value="1"/>
</dbReference>
<dbReference type="InterPro" id="IPR001304">
    <property type="entry name" value="C-type_lectin-like"/>
</dbReference>
<feature type="domain" description="C-type lectin" evidence="7">
    <location>
        <begin position="313"/>
        <end position="437"/>
    </location>
</feature>
<dbReference type="InterPro" id="IPR016186">
    <property type="entry name" value="C-type_lectin-like/link_sf"/>
</dbReference>
<feature type="signal peptide" evidence="5">
    <location>
        <begin position="1"/>
        <end position="23"/>
    </location>
</feature>
<dbReference type="KEGG" id="tng:GSTEN00014440G001"/>
<dbReference type="Gene3D" id="2.60.120.740">
    <property type="match status" value="1"/>
</dbReference>
<reference evidence="10" key="2">
    <citation type="submission" date="2004-02" db="EMBL/GenBank/DDBJ databases">
        <authorList>
            <consortium name="Genoscope"/>
            <consortium name="Whitehead Institute Centre for Genome Research"/>
        </authorList>
    </citation>
    <scope>NUCLEOTIDE SEQUENCE</scope>
</reference>
<feature type="domain" description="C-type lectin" evidence="7">
    <location>
        <begin position="2154"/>
        <end position="2222"/>
    </location>
</feature>
<dbReference type="SUPFAM" id="SSF56436">
    <property type="entry name" value="C-type lectin-like"/>
    <property type="match status" value="12"/>
</dbReference>
<feature type="chain" id="PRO_5004244152" evidence="5">
    <location>
        <begin position="24"/>
        <end position="2359"/>
    </location>
</feature>
<evidence type="ECO:0000256" key="5">
    <source>
        <dbReference type="SAM" id="SignalP"/>
    </source>
</evidence>
<dbReference type="InterPro" id="IPR016187">
    <property type="entry name" value="CTDL_fold"/>
</dbReference>
<dbReference type="CDD" id="cd22823">
    <property type="entry name" value="Gal_Rha_Lectin"/>
    <property type="match status" value="1"/>
</dbReference>
<feature type="domain" description="SUEL-type lectin" evidence="8">
    <location>
        <begin position="745"/>
        <end position="830"/>
    </location>
</feature>
<dbReference type="InterPro" id="IPR000922">
    <property type="entry name" value="Lectin_gal-bd_dom"/>
</dbReference>
<evidence type="ECO:0000259" key="7">
    <source>
        <dbReference type="PROSITE" id="PS50041"/>
    </source>
</evidence>
<feature type="domain" description="C-type lectin" evidence="7">
    <location>
        <begin position="32"/>
        <end position="150"/>
    </location>
</feature>
<dbReference type="PROSITE" id="PS50041">
    <property type="entry name" value="C_TYPE_LECTIN_2"/>
    <property type="match status" value="12"/>
</dbReference>
<dbReference type="Pfam" id="PF00059">
    <property type="entry name" value="Lectin_C"/>
    <property type="match status" value="12"/>
</dbReference>
<feature type="compositionally biased region" description="Basic residues" evidence="4">
    <location>
        <begin position="2308"/>
        <end position="2323"/>
    </location>
</feature>
<feature type="compositionally biased region" description="Basic and acidic residues" evidence="4">
    <location>
        <begin position="2276"/>
        <end position="2301"/>
    </location>
</feature>
<evidence type="ECO:0000259" key="9">
    <source>
        <dbReference type="PROSITE" id="PS50820"/>
    </source>
</evidence>
<protein>
    <submittedName>
        <fullName evidence="10">(spotted green pufferfish) hypothetical protein</fullName>
    </submittedName>
</protein>
<feature type="domain" description="C-type lectin" evidence="7">
    <location>
        <begin position="1985"/>
        <end position="2101"/>
    </location>
</feature>
<feature type="domain" description="C-type lectin" evidence="7">
    <location>
        <begin position="1299"/>
        <end position="1417"/>
    </location>
</feature>
<feature type="domain" description="C-type lectin" evidence="7">
    <location>
        <begin position="608"/>
        <end position="725"/>
    </location>
</feature>
<dbReference type="Gene3D" id="2.170.130.20">
    <property type="entry name" value="LCCL-like domain"/>
    <property type="match status" value="1"/>
</dbReference>
<feature type="domain" description="C-type lectin" evidence="7">
    <location>
        <begin position="1158"/>
        <end position="1274"/>
    </location>
</feature>
<evidence type="ECO:0000259" key="6">
    <source>
        <dbReference type="PROSITE" id="PS50022"/>
    </source>
</evidence>
<evidence type="ECO:0000256" key="2">
    <source>
        <dbReference type="ARBA" id="ARBA00022737"/>
    </source>
</evidence>
<feature type="region of interest" description="Disordered" evidence="4">
    <location>
        <begin position="2259"/>
        <end position="2359"/>
    </location>
</feature>
<dbReference type="PROSITE" id="PS50022">
    <property type="entry name" value="FA58C_3"/>
    <property type="match status" value="1"/>
</dbReference>
<evidence type="ECO:0000256" key="4">
    <source>
        <dbReference type="SAM" id="MobiDB-lite"/>
    </source>
</evidence>
<dbReference type="EMBL" id="CAAE01014533">
    <property type="protein sequence ID" value="CAF97168.1"/>
    <property type="molecule type" value="Genomic_DNA"/>
</dbReference>
<evidence type="ECO:0000256" key="1">
    <source>
        <dbReference type="ARBA" id="ARBA00022734"/>
    </source>
</evidence>
<dbReference type="Gene3D" id="2.60.120.260">
    <property type="entry name" value="Galactose-binding domain-like"/>
    <property type="match status" value="1"/>
</dbReference>
<dbReference type="InterPro" id="IPR043159">
    <property type="entry name" value="Lectin_gal-bd_sf"/>
</dbReference>
<organism evidence="10">
    <name type="scientific">Tetraodon nigroviridis</name>
    <name type="common">Spotted green pufferfish</name>
    <name type="synonym">Chelonodon nigroviridis</name>
    <dbReference type="NCBI Taxonomy" id="99883"/>
    <lineage>
        <taxon>Eukaryota</taxon>
        <taxon>Metazoa</taxon>
        <taxon>Chordata</taxon>
        <taxon>Craniata</taxon>
        <taxon>Vertebrata</taxon>
        <taxon>Euteleostomi</taxon>
        <taxon>Actinopterygii</taxon>
        <taxon>Neopterygii</taxon>
        <taxon>Teleostei</taxon>
        <taxon>Neoteleostei</taxon>
        <taxon>Acanthomorphata</taxon>
        <taxon>Eupercaria</taxon>
        <taxon>Tetraodontiformes</taxon>
        <taxon>Tetradontoidea</taxon>
        <taxon>Tetraodontidae</taxon>
        <taxon>Tetraodon</taxon>
    </lineage>
</organism>
<dbReference type="Gene3D" id="3.10.100.10">
    <property type="entry name" value="Mannose-Binding Protein A, subunit A"/>
    <property type="match status" value="12"/>
</dbReference>
<dbReference type="PROSITE" id="PS50820">
    <property type="entry name" value="LCCL"/>
    <property type="match status" value="1"/>
</dbReference>
<keyword evidence="3" id="KW-1015">Disulfide bond</keyword>
<dbReference type="SMART" id="SM00034">
    <property type="entry name" value="CLECT"/>
    <property type="match status" value="12"/>
</dbReference>
<dbReference type="InterPro" id="IPR008979">
    <property type="entry name" value="Galactose-bd-like_sf"/>
</dbReference>
<dbReference type="PROSITE" id="PS50228">
    <property type="entry name" value="SUEL_LECTIN"/>
    <property type="match status" value="1"/>
</dbReference>
<feature type="region of interest" description="Disordered" evidence="4">
    <location>
        <begin position="1712"/>
        <end position="1739"/>
    </location>
</feature>
<dbReference type="SUPFAM" id="SSF69848">
    <property type="entry name" value="LCCL domain"/>
    <property type="match status" value="1"/>
</dbReference>
<feature type="domain" description="C-type lectin" evidence="7">
    <location>
        <begin position="169"/>
        <end position="299"/>
    </location>
</feature>
<dbReference type="PANTHER" id="PTHR22803">
    <property type="entry name" value="MANNOSE, PHOSPHOLIPASE, LECTIN RECEPTOR RELATED"/>
    <property type="match status" value="1"/>
</dbReference>
<dbReference type="SUPFAM" id="SSF49785">
    <property type="entry name" value="Galactose-binding domain-like"/>
    <property type="match status" value="1"/>
</dbReference>
<comment type="caution">
    <text evidence="10">The sequence shown here is derived from an EMBL/GenBank/DDBJ whole genome shotgun (WGS) entry which is preliminary data.</text>
</comment>
<feature type="domain" description="C-type lectin" evidence="7">
    <location>
        <begin position="1827"/>
        <end position="1936"/>
    </location>
</feature>
<proteinExistence type="predicted"/>
<feature type="compositionally biased region" description="Polar residues" evidence="4">
    <location>
        <begin position="1712"/>
        <end position="1729"/>
    </location>
</feature>
<keyword evidence="5" id="KW-0732">Signal</keyword>
<dbReference type="InterPro" id="IPR018378">
    <property type="entry name" value="C-type_lectin_CS"/>
</dbReference>
<dbReference type="InterPro" id="IPR033989">
    <property type="entry name" value="CD209-like_CTLD"/>
</dbReference>
<feature type="domain" description="C-type lectin" evidence="7">
    <location>
        <begin position="1600"/>
        <end position="1684"/>
    </location>
</feature>
<feature type="domain" description="LCCL" evidence="9">
    <location>
        <begin position="1050"/>
        <end position="1115"/>
    </location>
</feature>
<dbReference type="CDD" id="cd00037">
    <property type="entry name" value="CLECT"/>
    <property type="match status" value="7"/>
</dbReference>
<accession>Q4SQB4</accession>
<gene>
    <name evidence="10" type="ORF">GSTENG00014440001</name>
</gene>
<dbReference type="OrthoDB" id="441660at2759"/>
<dbReference type="Pfam" id="PF02140">
    <property type="entry name" value="SUEL_Lectin"/>
    <property type="match status" value="1"/>
</dbReference>
<dbReference type="PROSITE" id="PS00615">
    <property type="entry name" value="C_TYPE_LECTIN_1"/>
    <property type="match status" value="8"/>
</dbReference>
<sequence>MDRRPILLLQLLGFAALLTFADCQCQPGWREYEDRCYLFSSDLKTWLEANAYCLEQNSNLMSIQDVHERLWVRTQIGAEIFWIGLNDRVTEGVWEWSDGTPYVEYLSFWMLGQPDDWGEEPGEDCGQVVGYNNGHWNDDNCNNKRKYICKHINPNPGPQCDLTNGWSQFGSSCYKLKADTRKSWSEARHDCVKDGGDLVSVLSPQEEQYITATLDPSFFDVWIGFSTLKCNKISCQVQAGNSQFAWSDAQSSSYLNWAAHEPTVDAQSGSCAAIVKDESDEFGKWRSHVCRYERPYMCKRPLNTICPAGWLSFSGSCYWLVSNVQLLTTWHQAHTKCSDMGAHLLIFNSQEEQFFINGKLPDFHQVDIPDIWIGLSDKDQDGHFRWVDKTEVKFSNYGPGWPRNTANVWDCGQIFTGNYDGLWETTNCFKSLGYICEMTGGQNPNPTTTPDSHCDPGYLLYGDFCYKFVTESVSNWNDAEAQCQRDQAHLASFHSEEELSFITAHLPAAAWIGLNDIASEDHFVYTDGTPADFLPWAPNQPDNWQNNEDCVQIRGMDHHEAGKLNDDFCSSTKEFICKKAKGQGPPPQPPTSGPGWNTKCGFWTSDPYNDYCYLFNYLSMRTWAEARADCTNQGGDLVSITDPFEQAFIQGVIQHSPTGISLWMGGHDSVTEGGWEWMDGSPFRYIRWAAGNPDDFYGEDCLSIYINGGYWNDDNCEYKRGYICKRRGNTPEPPPPHDGYMTAVVCQDTSAVLHCPEGSVINIQSAFYGRRNADICPQLEGSTGSCTVEGVLPGYRKMCDNHQFCFAYAHAEDDPCPEVSKYLEIVYSCEQKVCLHGLGVEDGNITDSQLSASSSAGTNTPDKARLNGNSCWMPSGTPASSWIQVNLNQIRKVTGIVIQGCPQSDFWITKFKLQHSTDGVTWTDYTADGAFFPGSKDRNTPDTQLLGTPVSAQYIRVLPLESSGQTGLRFDVLGCSPDCKQPHGHSKNQRCCRTTVTKTLRFHRRRHLCQQARLQLCQRQNDVSQTWVSVTSPLALLYFQHLPLFVRLLRVHCPARCAHSDYVVFGTTEYRGDSSTCAAAIHAGVVLDERGGDCTLLKTAGKDFYAGSTRNGITSRQYDGSYAVSYTFADGERACRWFTRGTWSPPELRCSGPDWYEFGDFCYKPFRDKKTWFYARETCRSLGADLVSIMSMTEQSWLESYLYMATSDVWTGMNDLTVSGFFTWSNEHMVTFTYWAPGTPKNHNGFSEDCVEMLHQTGHWNDVSCSELNTFICKMPKAHYPLPSVKPTVYGCPQGWDAYEYSCYWTEETARTWSDAKQFCKEQDGALVHIGDLYEQAHFTVVLSGKTGFWWIGLRAHGGQTGGVDYIWDNGQPLTYTHWDKEQPDTGDGSCVAMAADKIGGFWDDKQCSEKFYFFCEKSRPDITPPTKAPTLPPSVGCADGWTAMPHFRNCYKFFHNVDWSQRKSWGAANEDCMTRGANLVSIHNQEEEDFLSMYSKGSSKWIGLRNNPTDGGYTWSDGTPLSHTNWAPGEPNNHDGREDCVEMVTSANGSFSFWNDLNCDAHQDWICMIAKGKNPVLPPEPPSPVPAPECGSNPGWRKSNNVCYYYNDTDDVNFHEALGRCRDEKALLASIHDSDEQAYINSMVHLFRWVDGSPVSYTHWGSGEPNNANGEEQCVQMNRHQGKNTADLSVIPSTDHRPRLLQACGTTPTVAEPQVTSVRSSPGTTTPTLHPHSPGRETVPKVYFQNSSLYYDSKGTSTSSSKGKNFLSLQVGCVSRTSASCSKGRKVISKPTGPMQGAGAEGRAETWLLSTTPTRTVSHPPDDPRSGRPVLSIPCLSFADFVSSYLRDLMLPTWIGLSDLLAENQYAWSDGVSPVLYTNWNEKEPNNAGGTVRMLQRSSDMRPVHEHCVAMAHNHLVTGKWNDDACHKAHSFVCSRMKCEQTLQQKRLWHHPCAPPTSSVPTPASSIAPPPPTKSPCPDGYVSWYHNCYKLVEQPATWEAAQAACVQEGGNLASVDMSYDQAFLAGVVLNGKDTWIGLRREVENGSYTWTDGWPVFFTQWGPGEPSNINGEGCVAMHGGAAFHGTWNDTKCDLTKPYICKISSGKTHTHWPHLDCDKRKLKERNSECFCRLAESPPPTPAPGNGMCFPLWVPYGRYCYLVVNTQQGFSWPDSRHYCLSIRGELASFHSRAEVEFVRNLNHTKYHNLWIGLTRDSNREHRFTLSRTHVARAPTSVALRRQLVPRCSWLGLDGRDVSGLPQLGAGRAQQRLPPWQRRGGELRGDVPRRALERQQLPAEERLRVPTPPVPHHRRQRKPSFSHRGSRGPQQRRGGGRRHRRGPAGFCPGRWTVVLPPESPGT</sequence>
<keyword evidence="1" id="KW-0430">Lectin</keyword>
<dbReference type="CDD" id="cd00057">
    <property type="entry name" value="FA58C"/>
    <property type="match status" value="1"/>
</dbReference>
<evidence type="ECO:0000259" key="8">
    <source>
        <dbReference type="PROSITE" id="PS50228"/>
    </source>
</evidence>
<name>Q4SQB4_TETNG</name>
<dbReference type="Pfam" id="PF03815">
    <property type="entry name" value="LCCL"/>
    <property type="match status" value="1"/>
</dbReference>
<dbReference type="InterPro" id="IPR000421">
    <property type="entry name" value="FA58C"/>
</dbReference>
<keyword evidence="2" id="KW-0677">Repeat</keyword>
<dbReference type="InterPro" id="IPR004043">
    <property type="entry name" value="LCCL"/>
</dbReference>
<dbReference type="InterPro" id="IPR050111">
    <property type="entry name" value="C-type_lectin/snaclec_domain"/>
</dbReference>
<evidence type="ECO:0000256" key="3">
    <source>
        <dbReference type="ARBA" id="ARBA00023157"/>
    </source>
</evidence>
<feature type="domain" description="C-type lectin" evidence="7">
    <location>
        <begin position="461"/>
        <end position="578"/>
    </location>
</feature>
<feature type="domain" description="F5/8 type C" evidence="6">
    <location>
        <begin position="834"/>
        <end position="975"/>
    </location>
</feature>
<dbReference type="GO" id="GO:0030246">
    <property type="term" value="F:carbohydrate binding"/>
    <property type="evidence" value="ECO:0007669"/>
    <property type="project" value="UniProtKB-KW"/>
</dbReference>
<feature type="domain" description="C-type lectin" evidence="7">
    <location>
        <begin position="1447"/>
        <end position="1569"/>
    </location>
</feature>
<dbReference type="Pfam" id="PF00754">
    <property type="entry name" value="F5_F8_type_C"/>
    <property type="match status" value="1"/>
</dbReference>
<dbReference type="FunFam" id="3.10.100.10:FF:000109">
    <property type="entry name" value="Uncharacterized protein"/>
    <property type="match status" value="1"/>
</dbReference>